<dbReference type="PANTHER" id="PTHR14540">
    <property type="entry name" value="INTEGRATOR COMPLEX SUBUNIT 15"/>
    <property type="match status" value="1"/>
</dbReference>
<reference evidence="1 2" key="1">
    <citation type="journal article" date="2014" name="Genome Biol. Evol.">
        <title>The genome of the myxosporean Thelohanellus kitauei shows adaptations to nutrient acquisition within its fish host.</title>
        <authorList>
            <person name="Yang Y."/>
            <person name="Xiong J."/>
            <person name="Zhou Z."/>
            <person name="Huo F."/>
            <person name="Miao W."/>
            <person name="Ran C."/>
            <person name="Liu Y."/>
            <person name="Zhang J."/>
            <person name="Feng J."/>
            <person name="Wang M."/>
            <person name="Wang M."/>
            <person name="Wang L."/>
            <person name="Yao B."/>
        </authorList>
    </citation>
    <scope>NUCLEOTIDE SEQUENCE [LARGE SCALE GENOMIC DNA]</scope>
    <source>
        <strain evidence="1">Wuqing</strain>
    </source>
</reference>
<keyword evidence="2" id="KW-1185">Reference proteome</keyword>
<dbReference type="Pfam" id="PF14964">
    <property type="entry name" value="INTS15"/>
    <property type="match status" value="1"/>
</dbReference>
<comment type="caution">
    <text evidence="1">The sequence shown here is derived from an EMBL/GenBank/DDBJ whole genome shotgun (WGS) entry which is preliminary data.</text>
</comment>
<organism evidence="1 2">
    <name type="scientific">Thelohanellus kitauei</name>
    <name type="common">Myxosporean</name>
    <dbReference type="NCBI Taxonomy" id="669202"/>
    <lineage>
        <taxon>Eukaryota</taxon>
        <taxon>Metazoa</taxon>
        <taxon>Cnidaria</taxon>
        <taxon>Myxozoa</taxon>
        <taxon>Myxosporea</taxon>
        <taxon>Bivalvulida</taxon>
        <taxon>Platysporina</taxon>
        <taxon>Myxobolidae</taxon>
        <taxon>Thelohanellus</taxon>
    </lineage>
</organism>
<proteinExistence type="predicted"/>
<dbReference type="EMBL" id="JWZT01002857">
    <property type="protein sequence ID" value="KII68456.1"/>
    <property type="molecule type" value="Genomic_DNA"/>
</dbReference>
<protein>
    <submittedName>
        <fullName evidence="1">Uncharacterized protein</fullName>
    </submittedName>
</protein>
<evidence type="ECO:0000313" key="2">
    <source>
        <dbReference type="Proteomes" id="UP000031668"/>
    </source>
</evidence>
<dbReference type="OrthoDB" id="6021950at2759"/>
<dbReference type="AlphaFoldDB" id="A0A0C2MMK2"/>
<name>A0A0C2MMK2_THEKT</name>
<dbReference type="Proteomes" id="UP000031668">
    <property type="component" value="Unassembled WGS sequence"/>
</dbReference>
<evidence type="ECO:0000313" key="1">
    <source>
        <dbReference type="EMBL" id="KII68456.1"/>
    </source>
</evidence>
<gene>
    <name evidence="1" type="ORF">RF11_10814</name>
</gene>
<dbReference type="InterPro" id="IPR027844">
    <property type="entry name" value="INTS15"/>
</dbReference>
<accession>A0A0C2MMK2</accession>
<sequence>MVKCYFEVVCKNRPDKPLPLPHLKFLKSLAKDFLYCRWADDDISRSDVFCPLKILVELCTVYNGIKNPIVGYSMFFFIFNHDKNPKKSDLEIILSGAVSFPSPLILESATLFILAHNLGSKGPIEFRLGSTIFSELCNIIPNGIETLYKLPQKAPYFCSYIFFSICRKLANKLRSVVPLRAHHTTVTKIDGCPSSRVLAAIIHYLKTFPELTKGDRVPDFIDIPDIYAGEVKQFPLPKLHTFDDLAHIAVGYSMWLPVVKVHHRKETEPLFLEFYQLIIDILTTLETNNQIDPIQANHEYEDGELEQGELVDDVEMKESTDITSSYLRLVSFVCRIVEYEIVSREQFDSIIERLAQILKISYQTNSILVSDLNQILIQIQTLPSNSLLSQVISLFKTKIDTCR</sequence>
<dbReference type="PANTHER" id="PTHR14540:SF2">
    <property type="entry name" value="INTEGRATOR COMPLEX SUBUNIT 15"/>
    <property type="match status" value="1"/>
</dbReference>